<dbReference type="SUPFAM" id="SSF52047">
    <property type="entry name" value="RNI-like"/>
    <property type="match status" value="1"/>
</dbReference>
<dbReference type="EMBL" id="CP104694">
    <property type="protein sequence ID" value="UXI69455.1"/>
    <property type="molecule type" value="Genomic_DNA"/>
</dbReference>
<organism evidence="1 2">
    <name type="scientific">Tahibacter amnicola</name>
    <dbReference type="NCBI Taxonomy" id="2976241"/>
    <lineage>
        <taxon>Bacteria</taxon>
        <taxon>Pseudomonadati</taxon>
        <taxon>Pseudomonadota</taxon>
        <taxon>Gammaproteobacteria</taxon>
        <taxon>Lysobacterales</taxon>
        <taxon>Rhodanobacteraceae</taxon>
        <taxon>Tahibacter</taxon>
    </lineage>
</organism>
<dbReference type="InterPro" id="IPR047722">
    <property type="entry name" value="STM4015-like"/>
</dbReference>
<dbReference type="RefSeq" id="WP_261696410.1">
    <property type="nucleotide sequence ID" value="NZ_CP104694.1"/>
</dbReference>
<dbReference type="InterPro" id="IPR032675">
    <property type="entry name" value="LRR_dom_sf"/>
</dbReference>
<dbReference type="NCBIfam" id="NF038076">
    <property type="entry name" value="fam_STM4015"/>
    <property type="match status" value="1"/>
</dbReference>
<name>A0ABY6BK50_9GAMM</name>
<dbReference type="Gene3D" id="3.80.10.10">
    <property type="entry name" value="Ribonuclease Inhibitor"/>
    <property type="match status" value="1"/>
</dbReference>
<evidence type="ECO:0000313" key="1">
    <source>
        <dbReference type="EMBL" id="UXI69455.1"/>
    </source>
</evidence>
<dbReference type="Proteomes" id="UP001064632">
    <property type="component" value="Chromosome"/>
</dbReference>
<accession>A0ABY6BK50</accession>
<protein>
    <submittedName>
        <fullName evidence="1">STM4015 family protein</fullName>
    </submittedName>
</protein>
<keyword evidence="2" id="KW-1185">Reference proteome</keyword>
<sequence>MTVNECLGTFYGKPVREFRHGDAITPGDVVYRLTQDYDDEESQEELLADFLGKVDASQLQALVIGAWSEATDRSPDGFLNALIARRAQLPRLAALFVGDMTYEECEISWIIQTGYSALLEAFPALELLRVRGSTDLSFQPVHHAGLRELAIECGGLPSSVVNAIAASRLPSLRRLELWLGDDNYGFDGDLDTYVRLIEAIEPERLEYLGLRNAMISDALAAWLAKQSWLPKIGHLDLSMGTIGDEGAQALLDSPYVAQLRTLDVSHHYISAPLAARLQALPVKVILDDAQDDDERYVEVAE</sequence>
<proteinExistence type="predicted"/>
<gene>
    <name evidence="1" type="ORF">N4264_07345</name>
</gene>
<reference evidence="1" key="1">
    <citation type="submission" date="2022-09" db="EMBL/GenBank/DDBJ databases">
        <title>Tahibacter sp. nov., isolated from a fresh water.</title>
        <authorList>
            <person name="Baek J.H."/>
            <person name="Lee J.K."/>
            <person name="Kim J.M."/>
            <person name="Jeon C.O."/>
        </authorList>
    </citation>
    <scope>NUCLEOTIDE SEQUENCE</scope>
    <source>
        <strain evidence="1">W38</strain>
    </source>
</reference>
<evidence type="ECO:0000313" key="2">
    <source>
        <dbReference type="Proteomes" id="UP001064632"/>
    </source>
</evidence>